<evidence type="ECO:0000313" key="2">
    <source>
        <dbReference type="Proteomes" id="UP000824120"/>
    </source>
</evidence>
<protein>
    <submittedName>
        <fullName evidence="1">Uncharacterized protein</fullName>
    </submittedName>
</protein>
<sequence length="98" mass="11280">MVQQHFHKGQRHTIFSFICSDDQNVNSDNNVLFSRLQISHFKLKFKTSEIVSFTAPRQQHVRPKSQQKENESKFGQAKLSAVLETTPSRKGLPLDLVI</sequence>
<gene>
    <name evidence="1" type="ORF">H5410_059417</name>
</gene>
<name>A0A9J5W2B3_SOLCO</name>
<dbReference type="AlphaFoldDB" id="A0A9J5W2B3"/>
<proteinExistence type="predicted"/>
<dbReference type="EMBL" id="JACXVP010000012">
    <property type="protein sequence ID" value="KAG5569651.1"/>
    <property type="molecule type" value="Genomic_DNA"/>
</dbReference>
<accession>A0A9J5W2B3</accession>
<comment type="caution">
    <text evidence="1">The sequence shown here is derived from an EMBL/GenBank/DDBJ whole genome shotgun (WGS) entry which is preliminary data.</text>
</comment>
<reference evidence="1 2" key="1">
    <citation type="submission" date="2020-09" db="EMBL/GenBank/DDBJ databases">
        <title>De no assembly of potato wild relative species, Solanum commersonii.</title>
        <authorList>
            <person name="Cho K."/>
        </authorList>
    </citation>
    <scope>NUCLEOTIDE SEQUENCE [LARGE SCALE GENOMIC DNA]</scope>
    <source>
        <strain evidence="1">LZ3.2</strain>
        <tissue evidence="1">Leaf</tissue>
    </source>
</reference>
<evidence type="ECO:0000313" key="1">
    <source>
        <dbReference type="EMBL" id="KAG5569651.1"/>
    </source>
</evidence>
<keyword evidence="2" id="KW-1185">Reference proteome</keyword>
<dbReference type="Proteomes" id="UP000824120">
    <property type="component" value="Chromosome 12"/>
</dbReference>
<organism evidence="1 2">
    <name type="scientific">Solanum commersonii</name>
    <name type="common">Commerson's wild potato</name>
    <name type="synonym">Commerson's nightshade</name>
    <dbReference type="NCBI Taxonomy" id="4109"/>
    <lineage>
        <taxon>Eukaryota</taxon>
        <taxon>Viridiplantae</taxon>
        <taxon>Streptophyta</taxon>
        <taxon>Embryophyta</taxon>
        <taxon>Tracheophyta</taxon>
        <taxon>Spermatophyta</taxon>
        <taxon>Magnoliopsida</taxon>
        <taxon>eudicotyledons</taxon>
        <taxon>Gunneridae</taxon>
        <taxon>Pentapetalae</taxon>
        <taxon>asterids</taxon>
        <taxon>lamiids</taxon>
        <taxon>Solanales</taxon>
        <taxon>Solanaceae</taxon>
        <taxon>Solanoideae</taxon>
        <taxon>Solaneae</taxon>
        <taxon>Solanum</taxon>
    </lineage>
</organism>